<dbReference type="STRING" id="381666.H16_B1743"/>
<keyword evidence="2" id="KW-0503">Monooxygenase</keyword>
<reference evidence="4 6" key="2">
    <citation type="submission" date="2019-04" db="EMBL/GenBank/DDBJ databases">
        <title>Long-read de novo sequencing of Cupriavidus necator H16.</title>
        <authorList>
            <person name="Little G.T."/>
            <person name="Ehsaan M."/>
            <person name="Arenas-Lopez C."/>
            <person name="Jawed K."/>
            <person name="Winzer K."/>
            <person name="Kovacs K."/>
            <person name="Malys N."/>
            <person name="Minton N.P."/>
        </authorList>
    </citation>
    <scope>NUCLEOTIDE SEQUENCE [LARGE SCALE GENOMIC DNA]</scope>
    <source>
        <strain evidence="4 6">H16</strain>
    </source>
</reference>
<reference evidence="3 5" key="1">
    <citation type="journal article" date="2006" name="Nat. Biotechnol.">
        <title>Genome sequence of the bioplastic-producing 'Knallgas' bacterium Ralstonia eutropha H16.</title>
        <authorList>
            <person name="Pohlmann A."/>
            <person name="Fricke W.F."/>
            <person name="Reinecke F."/>
            <person name="Kusian B."/>
            <person name="Liesegang H."/>
            <person name="Cramm R."/>
            <person name="Eitinger T."/>
            <person name="Ewering C."/>
            <person name="Potter M."/>
            <person name="Schwartz E."/>
            <person name="Strittmatter A."/>
            <person name="Voss I."/>
            <person name="Gottschalk G."/>
            <person name="Steinbuechel A."/>
            <person name="Friedrich B."/>
            <person name="Bowien B."/>
        </authorList>
    </citation>
    <scope>NUCLEOTIDE SEQUENCE [LARGE SCALE GENOMIC DNA]</scope>
    <source>
        <strain evidence="5">ATCC 17699 / DSM 428 / KCTC 22496 / NCIMB 10442 / H16 / Stanier 337</strain>
        <strain evidence="3">H16</strain>
    </source>
</reference>
<dbReference type="SUPFAM" id="SSF48264">
    <property type="entry name" value="Cytochrome P450"/>
    <property type="match status" value="1"/>
</dbReference>
<dbReference type="GO" id="GO:0020037">
    <property type="term" value="F:heme binding"/>
    <property type="evidence" value="ECO:0007669"/>
    <property type="project" value="InterPro"/>
</dbReference>
<dbReference type="PRINTS" id="PR00385">
    <property type="entry name" value="P450"/>
</dbReference>
<dbReference type="KEGG" id="reh:H16_B1743"/>
<dbReference type="Pfam" id="PF00067">
    <property type="entry name" value="p450"/>
    <property type="match status" value="1"/>
</dbReference>
<dbReference type="PANTHER" id="PTHR46696">
    <property type="entry name" value="P450, PUTATIVE (EUROFUNG)-RELATED"/>
    <property type="match status" value="1"/>
</dbReference>
<evidence type="ECO:0000313" key="5">
    <source>
        <dbReference type="Proteomes" id="UP000008210"/>
    </source>
</evidence>
<dbReference type="Gene3D" id="1.10.630.10">
    <property type="entry name" value="Cytochrome P450"/>
    <property type="match status" value="1"/>
</dbReference>
<dbReference type="AlphaFoldDB" id="Q0K0E9"/>
<dbReference type="OrthoDB" id="4168525at2"/>
<dbReference type="GO" id="GO:0016705">
    <property type="term" value="F:oxidoreductase activity, acting on paired donors, with incorporation or reduction of molecular oxygen"/>
    <property type="evidence" value="ECO:0007669"/>
    <property type="project" value="InterPro"/>
</dbReference>
<keyword evidence="2" id="KW-0560">Oxidoreductase</keyword>
<name>Q0K0E9_CUPNH</name>
<dbReference type="PRINTS" id="PR00359">
    <property type="entry name" value="BP450"/>
</dbReference>
<sequence>MTDTNQHALLHDGYDLLSDHYVQEAHALWRDIRSSGCPVAHSEKWGGSWLPTTYDDIHHVAQNPAVFSSRAAEIAGEVPPQGSGLVLPPLTSDPPDHKIHRDLLEPYFTPARVAAIEPYAQSLARDLARRVAVKGEADLGEDYSKPFVLSLLTRFLDVPDDRQERFMDWAIRVLKYGPFDQELRKAAFDEAFADLEQLLKEREQDPGEDLVSHIALATIDGKPISRKHRIGSLLLAVLAGADTTWNALNASLNHLADHPADRATLINEPGLLRTTAVEELLRFYAPLSIARVTTEEVELKGRCIGAGERVILAYPAANRDPAVFENPDEVQLDRKRNRHLTFGVGVHRCLGSHLARMEMRVAIEEWLKAIPNFERISGAVKWSAGNARGPENVRIRVV</sequence>
<keyword evidence="2" id="KW-0349">Heme</keyword>
<dbReference type="EMBL" id="CP039288">
    <property type="protein sequence ID" value="QCC04357.1"/>
    <property type="molecule type" value="Genomic_DNA"/>
</dbReference>
<evidence type="ECO:0000313" key="4">
    <source>
        <dbReference type="EMBL" id="QCC04357.1"/>
    </source>
</evidence>
<evidence type="ECO:0000313" key="6">
    <source>
        <dbReference type="Proteomes" id="UP000296079"/>
    </source>
</evidence>
<dbReference type="HOGENOM" id="CLU_033716_0_1_4"/>
<dbReference type="eggNOG" id="COG2124">
    <property type="taxonomic scope" value="Bacteria"/>
</dbReference>
<dbReference type="Proteomes" id="UP000008210">
    <property type="component" value="Chromosome 2"/>
</dbReference>
<gene>
    <name evidence="3" type="ordered locus">H16_B1743</name>
    <name evidence="4" type="ORF">E6A55_27990</name>
</gene>
<dbReference type="GO" id="GO:0005506">
    <property type="term" value="F:iron ion binding"/>
    <property type="evidence" value="ECO:0007669"/>
    <property type="project" value="InterPro"/>
</dbReference>
<evidence type="ECO:0000256" key="2">
    <source>
        <dbReference type="RuleBase" id="RU000461"/>
    </source>
</evidence>
<dbReference type="InterPro" id="IPR002397">
    <property type="entry name" value="Cyt_P450_B"/>
</dbReference>
<keyword evidence="2" id="KW-0408">Iron</keyword>
<dbReference type="InterPro" id="IPR001128">
    <property type="entry name" value="Cyt_P450"/>
</dbReference>
<dbReference type="GO" id="GO:0004497">
    <property type="term" value="F:monooxygenase activity"/>
    <property type="evidence" value="ECO:0007669"/>
    <property type="project" value="UniProtKB-KW"/>
</dbReference>
<dbReference type="PANTHER" id="PTHR46696:SF6">
    <property type="entry name" value="P450, PUTATIVE (EUROFUNG)-RELATED"/>
    <property type="match status" value="1"/>
</dbReference>
<comment type="similarity">
    <text evidence="1 2">Belongs to the cytochrome P450 family.</text>
</comment>
<evidence type="ECO:0000256" key="1">
    <source>
        <dbReference type="ARBA" id="ARBA00010617"/>
    </source>
</evidence>
<proteinExistence type="inferred from homology"/>
<dbReference type="PROSITE" id="PS00086">
    <property type="entry name" value="CYTOCHROME_P450"/>
    <property type="match status" value="1"/>
</dbReference>
<dbReference type="RefSeq" id="WP_011617446.1">
    <property type="nucleotide sequence ID" value="NC_008314.1"/>
</dbReference>
<evidence type="ECO:0000313" key="3">
    <source>
        <dbReference type="EMBL" id="CAJ96525.1"/>
    </source>
</evidence>
<keyword evidence="2" id="KW-0479">Metal-binding</keyword>
<accession>Q0K0E9</accession>
<keyword evidence="5" id="KW-1185">Reference proteome</keyword>
<dbReference type="InterPro" id="IPR036396">
    <property type="entry name" value="Cyt_P450_sf"/>
</dbReference>
<dbReference type="CDD" id="cd11034">
    <property type="entry name" value="P450cin-like"/>
    <property type="match status" value="1"/>
</dbReference>
<dbReference type="Proteomes" id="UP000296079">
    <property type="component" value="Chromosome 2"/>
</dbReference>
<organism evidence="3 5">
    <name type="scientific">Cupriavidus necator (strain ATCC 17699 / DSM 428 / KCTC 22496 / NCIMB 10442 / H16 / Stanier 337)</name>
    <name type="common">Ralstonia eutropha</name>
    <dbReference type="NCBI Taxonomy" id="381666"/>
    <lineage>
        <taxon>Bacteria</taxon>
        <taxon>Pseudomonadati</taxon>
        <taxon>Pseudomonadota</taxon>
        <taxon>Betaproteobacteria</taxon>
        <taxon>Burkholderiales</taxon>
        <taxon>Burkholderiaceae</taxon>
        <taxon>Cupriavidus</taxon>
    </lineage>
</organism>
<dbReference type="EMBL" id="AM260480">
    <property type="protein sequence ID" value="CAJ96525.1"/>
    <property type="molecule type" value="Genomic_DNA"/>
</dbReference>
<protein>
    <submittedName>
        <fullName evidence="3">Cytochrome P450</fullName>
    </submittedName>
</protein>
<dbReference type="InterPro" id="IPR017972">
    <property type="entry name" value="Cyt_P450_CS"/>
</dbReference>